<evidence type="ECO:0000313" key="3">
    <source>
        <dbReference type="Proteomes" id="UP001202581"/>
    </source>
</evidence>
<dbReference type="Pfam" id="PF00583">
    <property type="entry name" value="Acetyltransf_1"/>
    <property type="match status" value="1"/>
</dbReference>
<sequence>MRTKTVTKLVRNLTPDEYQKCKNLNFRYEGCMMYDLPRVRRQQPKDAKVVMIKEAESGKLIAWCLAYRNASGQYETQYYTRVAYRQKGYGSRLMRHVKKFADKPVVMPHDYRSRKFFQKYENSVVVNSQYNLY</sequence>
<dbReference type="RefSeq" id="YP_010651278.1">
    <property type="nucleotide sequence ID" value="NC_070781.1"/>
</dbReference>
<evidence type="ECO:0000313" key="2">
    <source>
        <dbReference type="EMBL" id="UMO76339.1"/>
    </source>
</evidence>
<reference evidence="2" key="1">
    <citation type="submission" date="2021-12" db="EMBL/GenBank/DDBJ databases">
        <authorList>
            <person name="Khadka S."/>
            <person name="Uribe D.A."/>
            <person name="Klipsch I.N."/>
            <person name="Rene S.R."/>
            <person name="Jimenez M.L."/>
            <person name="Saini B.K."/>
            <person name="Zugasti M."/>
            <person name="Bullon R.M."/>
            <person name="Sharp C.D."/>
            <person name="Kapinga K.O."/>
            <person name="Warner C.P."/>
            <person name="Sarinana J."/>
            <person name="Jimenez A."/>
            <person name="Layton S.R."/>
            <person name="Nayek S."/>
            <person name="Hughes L.E."/>
            <person name="Garlena R.A."/>
            <person name="Russell D.A."/>
            <person name="Jacobs-Sera D."/>
            <person name="Hatfull G.F."/>
        </authorList>
    </citation>
    <scope>NUCLEOTIDE SEQUENCE</scope>
</reference>
<dbReference type="GO" id="GO:0016747">
    <property type="term" value="F:acyltransferase activity, transferring groups other than amino-acyl groups"/>
    <property type="evidence" value="ECO:0007669"/>
    <property type="project" value="InterPro"/>
</dbReference>
<proteinExistence type="predicted"/>
<organism evidence="2 3">
    <name type="scientific">Streptomyces phage Tomas</name>
    <dbReference type="NCBI Taxonomy" id="2914443"/>
    <lineage>
        <taxon>Viruses</taxon>
        <taxon>Duplodnaviria</taxon>
        <taxon>Heunggongvirae</taxon>
        <taxon>Uroviricota</taxon>
        <taxon>Caudoviricetes</taxon>
        <taxon>Stanwilliamsviridae</taxon>
        <taxon>Boydwoodruffvirinae</taxon>
        <taxon>Tomasvirus</taxon>
        <taxon>Tomasvirus tomas</taxon>
    </lineage>
</organism>
<dbReference type="PROSITE" id="PS51186">
    <property type="entry name" value="GNAT"/>
    <property type="match status" value="1"/>
</dbReference>
<name>A0AA49H113_9CAUD</name>
<dbReference type="SUPFAM" id="SSF55729">
    <property type="entry name" value="Acyl-CoA N-acyltransferases (Nat)"/>
    <property type="match status" value="1"/>
</dbReference>
<dbReference type="InterPro" id="IPR000182">
    <property type="entry name" value="GNAT_dom"/>
</dbReference>
<feature type="domain" description="N-acetyltransferase" evidence="1">
    <location>
        <begin position="8"/>
        <end position="133"/>
    </location>
</feature>
<protein>
    <submittedName>
        <fullName evidence="2">Acetyltransferase</fullName>
    </submittedName>
</protein>
<dbReference type="KEGG" id="vg:77926908"/>
<dbReference type="CDD" id="cd04301">
    <property type="entry name" value="NAT_SF"/>
    <property type="match status" value="1"/>
</dbReference>
<dbReference type="Gene3D" id="3.40.630.30">
    <property type="match status" value="1"/>
</dbReference>
<dbReference type="InterPro" id="IPR016181">
    <property type="entry name" value="Acyl_CoA_acyltransferase"/>
</dbReference>
<keyword evidence="3" id="KW-1185">Reference proteome</keyword>
<dbReference type="GeneID" id="77926908"/>
<accession>A0AA49H113</accession>
<dbReference type="EMBL" id="OL829978">
    <property type="protein sequence ID" value="UMO76339.1"/>
    <property type="molecule type" value="Genomic_DNA"/>
</dbReference>
<dbReference type="Proteomes" id="UP001202581">
    <property type="component" value="Segment"/>
</dbReference>
<gene>
    <name evidence="2" type="primary">190</name>
    <name evidence="2" type="ORF">SEA_TOMAS_190</name>
</gene>
<evidence type="ECO:0000259" key="1">
    <source>
        <dbReference type="PROSITE" id="PS51186"/>
    </source>
</evidence>